<gene>
    <name evidence="1" type="ORF">GCM10008106_27590</name>
</gene>
<dbReference type="RefSeq" id="WP_262893060.1">
    <property type="nucleotide sequence ID" value="NZ_BMYF01000018.1"/>
</dbReference>
<reference evidence="1" key="1">
    <citation type="journal article" date="2014" name="Int. J. Syst. Evol. Microbiol.">
        <title>Complete genome sequence of Corynebacterium casei LMG S-19264T (=DSM 44701T), isolated from a smear-ripened cheese.</title>
        <authorList>
            <consortium name="US DOE Joint Genome Institute (JGI-PGF)"/>
            <person name="Walter F."/>
            <person name="Albersmeier A."/>
            <person name="Kalinowski J."/>
            <person name="Ruckert C."/>
        </authorList>
    </citation>
    <scope>NUCLEOTIDE SEQUENCE</scope>
    <source>
        <strain evidence="1">KCTC 23224</strain>
    </source>
</reference>
<evidence type="ECO:0000313" key="1">
    <source>
        <dbReference type="EMBL" id="GHB45116.1"/>
    </source>
</evidence>
<evidence type="ECO:0000313" key="2">
    <source>
        <dbReference type="Proteomes" id="UP000642809"/>
    </source>
</evidence>
<comment type="caution">
    <text evidence="1">The sequence shown here is derived from an EMBL/GenBank/DDBJ whole genome shotgun (WGS) entry which is preliminary data.</text>
</comment>
<dbReference type="AlphaFoldDB" id="A0A8J3D075"/>
<keyword evidence="2" id="KW-1185">Reference proteome</keyword>
<name>A0A8J3D075_9BACT</name>
<sequence>MVESLDDYLLVLNARTGHVISIYDWKDLSFITSGIEFGTGPEEMLSPVFLQVDKQDKSFYVYDPSQRKIIFYELYQALENKILSPKTIVKTPATADFMFPVFHLKNQEMVAMTYTQDSHLLTFSKEGEEISRTGSFPSLDSKQATVPLLEGMAWEGRHAYSKDKNLLINNNRCQLYLG</sequence>
<organism evidence="1 2">
    <name type="scientific">Mongoliitalea lutea</name>
    <dbReference type="NCBI Taxonomy" id="849756"/>
    <lineage>
        <taxon>Bacteria</taxon>
        <taxon>Pseudomonadati</taxon>
        <taxon>Bacteroidota</taxon>
        <taxon>Cytophagia</taxon>
        <taxon>Cytophagales</taxon>
        <taxon>Cyclobacteriaceae</taxon>
        <taxon>Mongoliitalea</taxon>
    </lineage>
</organism>
<protein>
    <submittedName>
        <fullName evidence="1">Uncharacterized protein</fullName>
    </submittedName>
</protein>
<dbReference type="Pfam" id="PF15869">
    <property type="entry name" value="TolB_like"/>
    <property type="match status" value="1"/>
</dbReference>
<reference evidence="1" key="2">
    <citation type="submission" date="2020-09" db="EMBL/GenBank/DDBJ databases">
        <authorList>
            <person name="Sun Q."/>
            <person name="Kim S."/>
        </authorList>
    </citation>
    <scope>NUCLEOTIDE SEQUENCE</scope>
    <source>
        <strain evidence="1">KCTC 23224</strain>
    </source>
</reference>
<dbReference type="Proteomes" id="UP000642809">
    <property type="component" value="Unassembled WGS sequence"/>
</dbReference>
<proteinExistence type="predicted"/>
<dbReference type="EMBL" id="BMYF01000018">
    <property type="protein sequence ID" value="GHB45116.1"/>
    <property type="molecule type" value="Genomic_DNA"/>
</dbReference>
<accession>A0A8J3D075</accession>